<feature type="binding site" evidence="12">
    <location>
        <position position="468"/>
    </location>
    <ligand>
        <name>Zn(2+)</name>
        <dbReference type="ChEBI" id="CHEBI:29105"/>
        <label>2</label>
    </ligand>
</feature>
<feature type="binding site" evidence="12">
    <location>
        <position position="459"/>
    </location>
    <ligand>
        <name>Zn(2+)</name>
        <dbReference type="ChEBI" id="CHEBI:29105"/>
        <label>1</label>
    </ligand>
</feature>
<reference evidence="15" key="1">
    <citation type="submission" date="2016-11" db="EMBL/GenBank/DDBJ databases">
        <authorList>
            <person name="Varghese N."/>
            <person name="Submissions S."/>
        </authorList>
    </citation>
    <scope>NUCLEOTIDE SEQUENCE [LARGE SCALE GENOMIC DNA]</scope>
    <source>
        <strain evidence="15">DSM 3071</strain>
    </source>
</reference>
<dbReference type="Gene3D" id="3.40.1440.60">
    <property type="entry name" value="PriA, 3(prime) DNA-binding domain"/>
    <property type="match status" value="1"/>
</dbReference>
<organism evidence="14 15">
    <name type="scientific">Butyrivibrio fibrisolvens DSM 3071</name>
    <dbReference type="NCBI Taxonomy" id="1121131"/>
    <lineage>
        <taxon>Bacteria</taxon>
        <taxon>Bacillati</taxon>
        <taxon>Bacillota</taxon>
        <taxon>Clostridia</taxon>
        <taxon>Lachnospirales</taxon>
        <taxon>Lachnospiraceae</taxon>
        <taxon>Butyrivibrio</taxon>
    </lineage>
</organism>
<dbReference type="RefSeq" id="WP_081373977.1">
    <property type="nucleotide sequence ID" value="NZ_FQXK01000046.1"/>
</dbReference>
<keyword evidence="5 12" id="KW-0378">Hydrolase</keyword>
<evidence type="ECO:0000256" key="6">
    <source>
        <dbReference type="ARBA" id="ARBA00022806"/>
    </source>
</evidence>
<keyword evidence="9 12" id="KW-0238">DNA-binding</keyword>
<dbReference type="CDD" id="cd18804">
    <property type="entry name" value="SF2_C_priA"/>
    <property type="match status" value="1"/>
</dbReference>
<dbReference type="PROSITE" id="PS51192">
    <property type="entry name" value="HELICASE_ATP_BIND_1"/>
    <property type="match status" value="1"/>
</dbReference>
<comment type="subunit">
    <text evidence="12">Component of the replication restart primosome.</text>
</comment>
<feature type="binding site" evidence="12">
    <location>
        <position position="498"/>
    </location>
    <ligand>
        <name>Zn(2+)</name>
        <dbReference type="ChEBI" id="CHEBI:29105"/>
        <label>1</label>
    </ligand>
</feature>
<dbReference type="PANTHER" id="PTHR30580">
    <property type="entry name" value="PRIMOSOMAL PROTEIN N"/>
    <property type="match status" value="1"/>
</dbReference>
<dbReference type="InterPro" id="IPR001650">
    <property type="entry name" value="Helicase_C-like"/>
</dbReference>
<dbReference type="OrthoDB" id="9759544at2"/>
<dbReference type="InterPro" id="IPR005259">
    <property type="entry name" value="PriA"/>
</dbReference>
<evidence type="ECO:0000256" key="9">
    <source>
        <dbReference type="ARBA" id="ARBA00023125"/>
    </source>
</evidence>
<accession>A0A1M6EXF1</accession>
<dbReference type="GO" id="GO:0016887">
    <property type="term" value="F:ATP hydrolysis activity"/>
    <property type="evidence" value="ECO:0007669"/>
    <property type="project" value="RHEA"/>
</dbReference>
<feature type="binding site" evidence="12">
    <location>
        <position position="501"/>
    </location>
    <ligand>
        <name>Zn(2+)</name>
        <dbReference type="ChEBI" id="CHEBI:29105"/>
        <label>1</label>
    </ligand>
</feature>
<dbReference type="AlphaFoldDB" id="A0A1M6EXF1"/>
<dbReference type="Pfam" id="PF18319">
    <property type="entry name" value="Zn_ribbon_PriA"/>
    <property type="match status" value="1"/>
</dbReference>
<evidence type="ECO:0000256" key="12">
    <source>
        <dbReference type="HAMAP-Rule" id="MF_00983"/>
    </source>
</evidence>
<dbReference type="InterPro" id="IPR014001">
    <property type="entry name" value="Helicase_ATP-bd"/>
</dbReference>
<dbReference type="EC" id="5.6.2.4" evidence="12"/>
<dbReference type="SMART" id="SM00490">
    <property type="entry name" value="HELICc"/>
    <property type="match status" value="1"/>
</dbReference>
<feature type="binding site" evidence="12">
    <location>
        <position position="488"/>
    </location>
    <ligand>
        <name>Zn(2+)</name>
        <dbReference type="ChEBI" id="CHEBI:29105"/>
        <label>2</label>
    </ligand>
</feature>
<dbReference type="FunFam" id="3.40.50.300:FF:000489">
    <property type="entry name" value="Primosome assembly protein PriA"/>
    <property type="match status" value="1"/>
</dbReference>
<dbReference type="GO" id="GO:0006302">
    <property type="term" value="P:double-strand break repair"/>
    <property type="evidence" value="ECO:0007669"/>
    <property type="project" value="InterPro"/>
</dbReference>
<comment type="cofactor">
    <cofactor evidence="12">
        <name>Zn(2+)</name>
        <dbReference type="ChEBI" id="CHEBI:29105"/>
    </cofactor>
    <text evidence="12">Binds 2 zinc ions per subunit.</text>
</comment>
<keyword evidence="10 12" id="KW-0413">Isomerase</keyword>
<evidence type="ECO:0000256" key="8">
    <source>
        <dbReference type="ARBA" id="ARBA00022840"/>
    </source>
</evidence>
<dbReference type="NCBIfam" id="TIGR00595">
    <property type="entry name" value="priA"/>
    <property type="match status" value="1"/>
</dbReference>
<keyword evidence="1 12" id="KW-0639">Primosome</keyword>
<dbReference type="Pfam" id="PF00270">
    <property type="entry name" value="DEAD"/>
    <property type="match status" value="1"/>
</dbReference>
<keyword evidence="4 12" id="KW-0547">Nucleotide-binding</keyword>
<feature type="binding site" evidence="12">
    <location>
        <position position="485"/>
    </location>
    <ligand>
        <name>Zn(2+)</name>
        <dbReference type="ChEBI" id="CHEBI:29105"/>
        <label>2</label>
    </ligand>
</feature>
<dbReference type="InterPro" id="IPR041222">
    <property type="entry name" value="PriA_3primeBD"/>
</dbReference>
<comment type="function">
    <text evidence="12">Initiates the restart of stalled replication forks, which reloads the replicative helicase on sites other than the origin of replication. Recognizes and binds to abandoned replication forks and remodels them to uncover a helicase loading site. Promotes assembly of the primosome at these replication forks.</text>
</comment>
<comment type="catalytic activity">
    <reaction evidence="11 12">
        <text>ATP + H2O = ADP + phosphate + H(+)</text>
        <dbReference type="Rhea" id="RHEA:13065"/>
        <dbReference type="ChEBI" id="CHEBI:15377"/>
        <dbReference type="ChEBI" id="CHEBI:15378"/>
        <dbReference type="ChEBI" id="CHEBI:30616"/>
        <dbReference type="ChEBI" id="CHEBI:43474"/>
        <dbReference type="ChEBI" id="CHEBI:456216"/>
        <dbReference type="EC" id="5.6.2.4"/>
    </reaction>
</comment>
<evidence type="ECO:0000259" key="13">
    <source>
        <dbReference type="PROSITE" id="PS51192"/>
    </source>
</evidence>
<dbReference type="GO" id="GO:0006269">
    <property type="term" value="P:DNA replication, synthesis of primer"/>
    <property type="evidence" value="ECO:0007669"/>
    <property type="project" value="UniProtKB-KW"/>
</dbReference>
<protein>
    <recommendedName>
        <fullName evidence="12">Replication restart protein PriA</fullName>
    </recommendedName>
    <alternativeName>
        <fullName evidence="12">ATP-dependent DNA helicase PriA</fullName>
        <ecNumber evidence="12">5.6.2.4</ecNumber>
    </alternativeName>
    <alternativeName>
        <fullName evidence="12">DNA 3'-5' helicase PriA</fullName>
    </alternativeName>
</protein>
<comment type="catalytic activity">
    <reaction evidence="12">
        <text>Couples ATP hydrolysis with the unwinding of duplex DNA by translocating in the 3'-5' direction.</text>
        <dbReference type="EC" id="5.6.2.4"/>
    </reaction>
</comment>
<keyword evidence="8 12" id="KW-0067">ATP-binding</keyword>
<dbReference type="CDD" id="cd17929">
    <property type="entry name" value="DEXHc_priA"/>
    <property type="match status" value="1"/>
</dbReference>
<keyword evidence="6 12" id="KW-0347">Helicase</keyword>
<keyword evidence="7 12" id="KW-0862">Zinc</keyword>
<proteinExistence type="inferred from homology"/>
<evidence type="ECO:0000256" key="2">
    <source>
        <dbReference type="ARBA" id="ARBA00022705"/>
    </source>
</evidence>
<comment type="similarity">
    <text evidence="12">Belongs to the helicase family. PriA subfamily.</text>
</comment>
<dbReference type="Pfam" id="PF00271">
    <property type="entry name" value="Helicase_C"/>
    <property type="match status" value="1"/>
</dbReference>
<dbReference type="Proteomes" id="UP000184278">
    <property type="component" value="Unassembled WGS sequence"/>
</dbReference>
<evidence type="ECO:0000256" key="5">
    <source>
        <dbReference type="ARBA" id="ARBA00022801"/>
    </source>
</evidence>
<dbReference type="GO" id="GO:0008270">
    <property type="term" value="F:zinc ion binding"/>
    <property type="evidence" value="ECO:0007669"/>
    <property type="project" value="UniProtKB-UniRule"/>
</dbReference>
<dbReference type="GeneID" id="89508707"/>
<feature type="binding site" evidence="12">
    <location>
        <position position="462"/>
    </location>
    <ligand>
        <name>Zn(2+)</name>
        <dbReference type="ChEBI" id="CHEBI:29105"/>
        <label>1</label>
    </ligand>
</feature>
<dbReference type="PANTHER" id="PTHR30580:SF0">
    <property type="entry name" value="PRIMOSOMAL PROTEIN N"/>
    <property type="match status" value="1"/>
</dbReference>
<dbReference type="Pfam" id="PF17764">
    <property type="entry name" value="PriA_3primeBD"/>
    <property type="match status" value="1"/>
</dbReference>
<sequence length="797" mass="89842">MDNTTESNIYAKIIIDISHEQVDRTFCYKVPERLIGSVDVGSCVQVPFGRGNKVRTGYVMELTDTADFDPAKIKEIVSIATENLPAEDIFIKLAAWMKQRYGSTMYAALKTVLPAHKKQTTLKHKFISLRMAQREATEYLYECRQKNRKAQERLLAELLTEPEERIPYELVTGKLNISAATIRSLKEKCVINVTEEEYYRNPVNISAGATRRLNLSDEQQHVVDKVISDFDANIKKTYLVHGITGSGKTEVYIRMIEEIIARGKQAIVLIPEISLTYQTLMRFYRHFGERVSVMNSTLSPGEKYDQFERARNGQLDIIIGPRSALFTPFPNLGLIIIDEEHEPAYKSEQMPKYHARETAITLAKLVKDGASVVLGSATPSLEAYYRAVSGEYELFELTKRLTGGTLPEVECVDLRDELRSGNRSIFSRSLQEAIEDRLQKHEQLMLFINRRGLAGFVSCRSCGHVFKCPHCDVSLSEHRGGKLVCHYCGYSEPVTRICPECGSKYVSAFRAGTEQIEKEVLKNWPHARVLRMDADTTKTKDSYQKILSAFSNEEADILIGTQMIVKGHDFPKVTLVGVLAADMSLYANDYRAAERTFQLLTQAAGRAGRGELAGKVIVQSYQPDHYAIQTAARQDYGAFYDEEIAYRRLLAYPPVAHMMAVQITSKSEEAGITFSNKLRTILEQPVVPFLDLDGSSYSFRSDNGRGNSNSNDISVSPSAYVRGSLMESEKPVIIGPAAANISKINDVFRFVIYVKSQDYAILTKMKDKIERYTARLIEAGQYRGYSVQFDFDPINGF</sequence>
<dbReference type="InterPro" id="IPR011545">
    <property type="entry name" value="DEAD/DEAH_box_helicase_dom"/>
</dbReference>
<evidence type="ECO:0000256" key="3">
    <source>
        <dbReference type="ARBA" id="ARBA00022723"/>
    </source>
</evidence>
<feature type="binding site" evidence="12">
    <location>
        <position position="471"/>
    </location>
    <ligand>
        <name>Zn(2+)</name>
        <dbReference type="ChEBI" id="CHEBI:29105"/>
        <label>2</label>
    </ligand>
</feature>
<keyword evidence="3 12" id="KW-0479">Metal-binding</keyword>
<evidence type="ECO:0000256" key="4">
    <source>
        <dbReference type="ARBA" id="ARBA00022741"/>
    </source>
</evidence>
<evidence type="ECO:0000313" key="14">
    <source>
        <dbReference type="EMBL" id="SHI90093.1"/>
    </source>
</evidence>
<dbReference type="Gene3D" id="3.40.50.300">
    <property type="entry name" value="P-loop containing nucleotide triphosphate hydrolases"/>
    <property type="match status" value="2"/>
</dbReference>
<dbReference type="GO" id="GO:0043138">
    <property type="term" value="F:3'-5' DNA helicase activity"/>
    <property type="evidence" value="ECO:0007669"/>
    <property type="project" value="UniProtKB-EC"/>
</dbReference>
<dbReference type="GO" id="GO:0006270">
    <property type="term" value="P:DNA replication initiation"/>
    <property type="evidence" value="ECO:0007669"/>
    <property type="project" value="TreeGrafter"/>
</dbReference>
<dbReference type="GO" id="GO:0003677">
    <property type="term" value="F:DNA binding"/>
    <property type="evidence" value="ECO:0007669"/>
    <property type="project" value="UniProtKB-UniRule"/>
</dbReference>
<keyword evidence="2 12" id="KW-0235">DNA replication</keyword>
<feature type="domain" description="Helicase ATP-binding" evidence="13">
    <location>
        <begin position="229"/>
        <end position="397"/>
    </location>
</feature>
<dbReference type="SMART" id="SM00487">
    <property type="entry name" value="DEXDc"/>
    <property type="match status" value="1"/>
</dbReference>
<evidence type="ECO:0000256" key="7">
    <source>
        <dbReference type="ARBA" id="ARBA00022833"/>
    </source>
</evidence>
<dbReference type="InterPro" id="IPR040498">
    <property type="entry name" value="PriA_CRR"/>
</dbReference>
<dbReference type="InterPro" id="IPR027417">
    <property type="entry name" value="P-loop_NTPase"/>
</dbReference>
<evidence type="ECO:0000256" key="11">
    <source>
        <dbReference type="ARBA" id="ARBA00048988"/>
    </source>
</evidence>
<dbReference type="HAMAP" id="MF_00983">
    <property type="entry name" value="PriA"/>
    <property type="match status" value="1"/>
</dbReference>
<keyword evidence="15" id="KW-1185">Reference proteome</keyword>
<dbReference type="GO" id="GO:1990077">
    <property type="term" value="C:primosome complex"/>
    <property type="evidence" value="ECO:0007669"/>
    <property type="project" value="UniProtKB-UniRule"/>
</dbReference>
<dbReference type="GO" id="GO:0005524">
    <property type="term" value="F:ATP binding"/>
    <property type="evidence" value="ECO:0007669"/>
    <property type="project" value="UniProtKB-UniRule"/>
</dbReference>
<evidence type="ECO:0000256" key="10">
    <source>
        <dbReference type="ARBA" id="ARBA00023235"/>
    </source>
</evidence>
<dbReference type="STRING" id="1121131.SAMN02745229_03806"/>
<gene>
    <name evidence="12" type="primary">priA</name>
    <name evidence="14" type="ORF">SAMN02745229_03806</name>
</gene>
<dbReference type="EMBL" id="FQXK01000046">
    <property type="protein sequence ID" value="SHI90093.1"/>
    <property type="molecule type" value="Genomic_DNA"/>
</dbReference>
<dbReference type="SUPFAM" id="SSF52540">
    <property type="entry name" value="P-loop containing nucleoside triphosphate hydrolases"/>
    <property type="match status" value="2"/>
</dbReference>
<dbReference type="GO" id="GO:0006310">
    <property type="term" value="P:DNA recombination"/>
    <property type="evidence" value="ECO:0007669"/>
    <property type="project" value="InterPro"/>
</dbReference>
<evidence type="ECO:0000313" key="15">
    <source>
        <dbReference type="Proteomes" id="UP000184278"/>
    </source>
</evidence>
<name>A0A1M6EXF1_BUTFI</name>
<dbReference type="InterPro" id="IPR042115">
    <property type="entry name" value="PriA_3primeBD_sf"/>
</dbReference>
<evidence type="ECO:0000256" key="1">
    <source>
        <dbReference type="ARBA" id="ARBA00022515"/>
    </source>
</evidence>